<protein>
    <recommendedName>
        <fullName evidence="4">Mu-like prophage I protein</fullName>
    </recommendedName>
</protein>
<dbReference type="EMBL" id="FOSP01000021">
    <property type="protein sequence ID" value="SFK92351.1"/>
    <property type="molecule type" value="Genomic_DNA"/>
</dbReference>
<organism evidence="2 3">
    <name type="scientific">Nitrosomonas aestuarii</name>
    <dbReference type="NCBI Taxonomy" id="52441"/>
    <lineage>
        <taxon>Bacteria</taxon>
        <taxon>Pseudomonadati</taxon>
        <taxon>Pseudomonadota</taxon>
        <taxon>Betaproteobacteria</taxon>
        <taxon>Nitrosomonadales</taxon>
        <taxon>Nitrosomonadaceae</taxon>
        <taxon>Nitrosomonas</taxon>
    </lineage>
</organism>
<accession>A0A1I4DKD9</accession>
<evidence type="ECO:0008006" key="4">
    <source>
        <dbReference type="Google" id="ProtNLM"/>
    </source>
</evidence>
<proteinExistence type="predicted"/>
<evidence type="ECO:0000256" key="1">
    <source>
        <dbReference type="SAM" id="Coils"/>
    </source>
</evidence>
<sequence>MNIEIPIFSSGTHTAMNGVERTYTDDDLAAMAADYDPDLFDAPVVIGHPEHNEPAWGWVESLMLRDSVLWAALRDLHPDFVELIKAKQFKKVSASFYLPESTINPKPGAYYLRHVGFLGAVAPSLKKLPAVNLSETDGAIVYEEKMYYHPAANLMQSGQTANRTQTLNHTEINPMPDNKDNDRIKEVEAENARIKAENDQLKAQSTQYQEQAATAQTALAERERAAIHDNHAAFCEKLASEGRLLPSTQAVAVAALDLIAAQETPLEFSEGDGKVELTVDKFKAALSSFPKVVEFGEKSADHSEPDAVRLNEDQLKICKATGVSPEDFAETLKAETAA</sequence>
<dbReference type="RefSeq" id="WP_090700728.1">
    <property type="nucleotide sequence ID" value="NZ_FOSP01000021.1"/>
</dbReference>
<reference evidence="3" key="1">
    <citation type="submission" date="2016-10" db="EMBL/GenBank/DDBJ databases">
        <authorList>
            <person name="Varghese N."/>
            <person name="Submissions S."/>
        </authorList>
    </citation>
    <scope>NUCLEOTIDE SEQUENCE [LARGE SCALE GENOMIC DNA]</scope>
    <source>
        <strain evidence="3">Nm69</strain>
    </source>
</reference>
<keyword evidence="3" id="KW-1185">Reference proteome</keyword>
<evidence type="ECO:0000313" key="2">
    <source>
        <dbReference type="EMBL" id="SFK92351.1"/>
    </source>
</evidence>
<evidence type="ECO:0000313" key="3">
    <source>
        <dbReference type="Proteomes" id="UP000199533"/>
    </source>
</evidence>
<gene>
    <name evidence="2" type="ORF">SAMN05216302_102125</name>
</gene>
<dbReference type="Proteomes" id="UP000199533">
    <property type="component" value="Unassembled WGS sequence"/>
</dbReference>
<name>A0A1I4DKD9_9PROT</name>
<feature type="coiled-coil region" evidence="1">
    <location>
        <begin position="184"/>
        <end position="218"/>
    </location>
</feature>
<dbReference type="STRING" id="52441.SAMN05216302_102125"/>
<dbReference type="OrthoDB" id="9816412at2"/>
<dbReference type="AlphaFoldDB" id="A0A1I4DKD9"/>
<keyword evidence="1" id="KW-0175">Coiled coil</keyword>